<accession>A0A550CQC4</accession>
<dbReference type="STRING" id="97359.A0A550CQC4"/>
<dbReference type="OrthoDB" id="2757916at2759"/>
<feature type="compositionally biased region" description="Low complexity" evidence="1">
    <location>
        <begin position="231"/>
        <end position="280"/>
    </location>
</feature>
<comment type="caution">
    <text evidence="2">The sequence shown here is derived from an EMBL/GenBank/DDBJ whole genome shotgun (WGS) entry which is preliminary data.</text>
</comment>
<feature type="region of interest" description="Disordered" evidence="1">
    <location>
        <begin position="128"/>
        <end position="444"/>
    </location>
</feature>
<feature type="compositionally biased region" description="Pro residues" evidence="1">
    <location>
        <begin position="295"/>
        <end position="307"/>
    </location>
</feature>
<sequence length="503" mass="52585">MSSRSHVRRQRVMDMERQQELEDCAAMRMTEEQRQALQGSFTSVKCDFQDLDGMQWSRRALRSRSHQCPSPPSSSSSPYTSPRTESYIAFAVLTNADLAALGPEETVRASASRRYAAEATIVCRPASDPDATVTCRAGLPPADTPLSPPNNHRNGTRSRSPVKGLFPGVEDERTELFMGGRGRRPTPFGADTSRSPTAENEPPLPGASPLSPGGSVRSASMWSPGGSARRPGFPQSPSNSSSPPLSCPRSWPPSSSLSSPLSSPGDSPLCSSGDSPLCSPRESPLSSPRTDGLPPAQPTPAPPPLSPPAFVMKRNFVFPRPIVTPTRPKAGKASPFTPTGSSTGAMGPSSPAGSSSSTSTSGSPSTFGSPLTSGSPSGRPRPLPELPLSLPEQAAIALGPHTSERRTSPVRGPRDPFARSAAADSDGVPGSGSNTTPVYSEGVVEDSDGRVVEDSDGVVEDLDSYDSEAPSFDSYDGEAPPFDSYDAEAFSAVYAAPPGLGLM</sequence>
<gene>
    <name evidence="2" type="ORF">BD626DRAFT_627443</name>
</gene>
<feature type="region of interest" description="Disordered" evidence="1">
    <location>
        <begin position="58"/>
        <end position="81"/>
    </location>
</feature>
<feature type="compositionally biased region" description="Basic and acidic residues" evidence="1">
    <location>
        <begin position="402"/>
        <end position="417"/>
    </location>
</feature>
<dbReference type="EMBL" id="VDMD01000003">
    <property type="protein sequence ID" value="TRM67003.1"/>
    <property type="molecule type" value="Genomic_DNA"/>
</dbReference>
<feature type="compositionally biased region" description="Polar residues" evidence="1">
    <location>
        <begin position="149"/>
        <end position="159"/>
    </location>
</feature>
<proteinExistence type="predicted"/>
<evidence type="ECO:0000256" key="1">
    <source>
        <dbReference type="SAM" id="MobiDB-lite"/>
    </source>
</evidence>
<name>A0A550CQC4_9AGAR</name>
<dbReference type="AlphaFoldDB" id="A0A550CQC4"/>
<evidence type="ECO:0000313" key="3">
    <source>
        <dbReference type="Proteomes" id="UP000320762"/>
    </source>
</evidence>
<reference evidence="2 3" key="1">
    <citation type="journal article" date="2019" name="New Phytol.">
        <title>Comparative genomics reveals unique wood-decay strategies and fruiting body development in the Schizophyllaceae.</title>
        <authorList>
            <person name="Almasi E."/>
            <person name="Sahu N."/>
            <person name="Krizsan K."/>
            <person name="Balint B."/>
            <person name="Kovacs G.M."/>
            <person name="Kiss B."/>
            <person name="Cseklye J."/>
            <person name="Drula E."/>
            <person name="Henrissat B."/>
            <person name="Nagy I."/>
            <person name="Chovatia M."/>
            <person name="Adam C."/>
            <person name="LaButti K."/>
            <person name="Lipzen A."/>
            <person name="Riley R."/>
            <person name="Grigoriev I.V."/>
            <person name="Nagy L.G."/>
        </authorList>
    </citation>
    <scope>NUCLEOTIDE SEQUENCE [LARGE SCALE GENOMIC DNA]</scope>
    <source>
        <strain evidence="2 3">NL-1724</strain>
    </source>
</reference>
<dbReference type="Proteomes" id="UP000320762">
    <property type="component" value="Unassembled WGS sequence"/>
</dbReference>
<evidence type="ECO:0000313" key="2">
    <source>
        <dbReference type="EMBL" id="TRM67003.1"/>
    </source>
</evidence>
<keyword evidence="3" id="KW-1185">Reference proteome</keyword>
<organism evidence="2 3">
    <name type="scientific">Schizophyllum amplum</name>
    <dbReference type="NCBI Taxonomy" id="97359"/>
    <lineage>
        <taxon>Eukaryota</taxon>
        <taxon>Fungi</taxon>
        <taxon>Dikarya</taxon>
        <taxon>Basidiomycota</taxon>
        <taxon>Agaricomycotina</taxon>
        <taxon>Agaricomycetes</taxon>
        <taxon>Agaricomycetidae</taxon>
        <taxon>Agaricales</taxon>
        <taxon>Schizophyllaceae</taxon>
        <taxon>Schizophyllum</taxon>
    </lineage>
</organism>
<protein>
    <submittedName>
        <fullName evidence="2">Uncharacterized protein</fullName>
    </submittedName>
</protein>
<feature type="compositionally biased region" description="Low complexity" evidence="1">
    <location>
        <begin position="337"/>
        <end position="378"/>
    </location>
</feature>